<gene>
    <name evidence="1" type="ORF">AAH949_08485</name>
</gene>
<evidence type="ECO:0008006" key="2">
    <source>
        <dbReference type="Google" id="ProtNLM"/>
    </source>
</evidence>
<protein>
    <recommendedName>
        <fullName evidence="2">Lipoprotein</fullName>
    </recommendedName>
</protein>
<dbReference type="RefSeq" id="WP_134237767.1">
    <property type="nucleotide sequence ID" value="NZ_CP155620.1"/>
</dbReference>
<name>A0AAU7E6I4_9BACT</name>
<organism evidence="1">
    <name type="scientific">Campylobacter sp. CCS1377</name>
    <dbReference type="NCBI Taxonomy" id="3158229"/>
    <lineage>
        <taxon>Bacteria</taxon>
        <taxon>Pseudomonadati</taxon>
        <taxon>Campylobacterota</taxon>
        <taxon>Epsilonproteobacteria</taxon>
        <taxon>Campylobacterales</taxon>
        <taxon>Campylobacteraceae</taxon>
        <taxon>Campylobacter</taxon>
    </lineage>
</organism>
<evidence type="ECO:0000313" key="1">
    <source>
        <dbReference type="EMBL" id="XBJ29109.1"/>
    </source>
</evidence>
<dbReference type="AlphaFoldDB" id="A0AAU7E6I4"/>
<reference evidence="1" key="1">
    <citation type="submission" date="2024-05" db="EMBL/GenBank/DDBJ databases">
        <title>Campylobacter coli isolated from environmental waters in Slovenia.</title>
        <authorList>
            <person name="Zautner A.E."/>
            <person name="Bunk B."/>
            <person name="Riedel T."/>
            <person name="Sproeer C."/>
        </authorList>
    </citation>
    <scope>NUCLEOTIDE SEQUENCE</scope>
    <source>
        <strain evidence="1">CCS1377</strain>
    </source>
</reference>
<dbReference type="EMBL" id="CP155620">
    <property type="protein sequence ID" value="XBJ29109.1"/>
    <property type="molecule type" value="Genomic_DNA"/>
</dbReference>
<proteinExistence type="predicted"/>
<dbReference type="PROSITE" id="PS51257">
    <property type="entry name" value="PROKAR_LIPOPROTEIN"/>
    <property type="match status" value="1"/>
</dbReference>
<accession>A0AAU7E6I4</accession>
<sequence length="170" mass="20196">MNKLTLFLGGVALGACGYGLKKWYDKQCQKEQGDCDENLGNFFENTTKDEENFSEESLNKEKLNEKRLNNNSERIIDLFYLLDKYSKPFLQDLKDKEFLNFKAKYTDDVSYDLKNINLEFKDDLEEIIRRAKNLKALEAFYEIKNKYTSFIYALNREIHRRISKILAKQK</sequence>